<protein>
    <submittedName>
        <fullName evidence="3">DUF58 domain-containing protein</fullName>
    </submittedName>
</protein>
<reference evidence="3 4" key="1">
    <citation type="submission" date="2023-09" db="EMBL/GenBank/DDBJ databases">
        <authorList>
            <person name="Page C.A."/>
            <person name="Perez-Diaz I.M."/>
        </authorList>
    </citation>
    <scope>NUCLEOTIDE SEQUENCE [LARGE SCALE GENOMIC DNA]</scope>
    <source>
        <strain evidence="3 4">Ll15</strain>
    </source>
</reference>
<dbReference type="PANTHER" id="PTHR34351">
    <property type="entry name" value="SLR1927 PROTEIN-RELATED"/>
    <property type="match status" value="1"/>
</dbReference>
<dbReference type="PANTHER" id="PTHR34351:SF2">
    <property type="entry name" value="DUF58 DOMAIN-CONTAINING PROTEIN"/>
    <property type="match status" value="1"/>
</dbReference>
<evidence type="ECO:0000256" key="1">
    <source>
        <dbReference type="SAM" id="Phobius"/>
    </source>
</evidence>
<name>A0ABZ0S5Z5_9BACI</name>
<feature type="domain" description="DUF58" evidence="2">
    <location>
        <begin position="198"/>
        <end position="347"/>
    </location>
</feature>
<feature type="transmembrane region" description="Helical" evidence="1">
    <location>
        <begin position="7"/>
        <end position="26"/>
    </location>
</feature>
<sequence>MTIIRQHVKFVSLAVLTIILLCFAMFQGGFVSWFIFFAISPFLLYAMLLHFTPLKFEIVERSVYPAHPKHGDDLGVIVSFRNSTRLPLAFVVVREIANDQHINDHSKLLFVGFKRSFDWTYEIKNVARGEYHFQGLEFVVTDFFGWITRTKKVERPHTTLVYPKTVAIPFSTMQMQYDQGTVLSKYTMMKDTTMATGIRNYQPGDRFSWIHWKSFAKGGELRTKEFEDRQAQRLLVCIQQSSSKHFEQAVSLTASIMQSIVKHQGEVSFATAGEKRVYMPLVRTDGQLEKVMRHLAVIEANGEDTASAIVRSRYERLNQSILIIITGEFTKECQQLLLSSAQHVRAIICFVVVTLDELKSMANTYRTIGQNRVVYLTEDMFNQAFTEVNRP</sequence>
<keyword evidence="1" id="KW-0812">Transmembrane</keyword>
<proteinExistence type="predicted"/>
<organism evidence="3 4">
    <name type="scientific">Lysinibacillus louembei</name>
    <dbReference type="NCBI Taxonomy" id="1470088"/>
    <lineage>
        <taxon>Bacteria</taxon>
        <taxon>Bacillati</taxon>
        <taxon>Bacillota</taxon>
        <taxon>Bacilli</taxon>
        <taxon>Bacillales</taxon>
        <taxon>Bacillaceae</taxon>
        <taxon>Lysinibacillus</taxon>
    </lineage>
</organism>
<keyword evidence="1" id="KW-1133">Transmembrane helix</keyword>
<dbReference type="Pfam" id="PF01882">
    <property type="entry name" value="DUF58"/>
    <property type="match status" value="1"/>
</dbReference>
<dbReference type="InterPro" id="IPR002881">
    <property type="entry name" value="DUF58"/>
</dbReference>
<dbReference type="EMBL" id="CP137624">
    <property type="protein sequence ID" value="WPK13607.1"/>
    <property type="molecule type" value="Genomic_DNA"/>
</dbReference>
<keyword evidence="4" id="KW-1185">Reference proteome</keyword>
<evidence type="ECO:0000313" key="4">
    <source>
        <dbReference type="Proteomes" id="UP001322664"/>
    </source>
</evidence>
<accession>A0ABZ0S5Z5</accession>
<dbReference type="RefSeq" id="WP_319838082.1">
    <property type="nucleotide sequence ID" value="NZ_CP137624.1"/>
</dbReference>
<gene>
    <name evidence="3" type="ORF">R6U77_08045</name>
</gene>
<evidence type="ECO:0000313" key="3">
    <source>
        <dbReference type="EMBL" id="WPK13607.1"/>
    </source>
</evidence>
<keyword evidence="1" id="KW-0472">Membrane</keyword>
<evidence type="ECO:0000259" key="2">
    <source>
        <dbReference type="Pfam" id="PF01882"/>
    </source>
</evidence>
<dbReference type="Proteomes" id="UP001322664">
    <property type="component" value="Chromosome"/>
</dbReference>